<accession>A0A1D7USH0</accession>
<dbReference type="EMBL" id="CP015217">
    <property type="protein sequence ID" value="AOP32550.1"/>
    <property type="molecule type" value="Genomic_DNA"/>
</dbReference>
<dbReference type="Proteomes" id="UP000094197">
    <property type="component" value="Chromosome 1"/>
</dbReference>
<dbReference type="RefSeq" id="WP_069605800.1">
    <property type="nucleotide sequence ID" value="NZ_CP015217.1"/>
</dbReference>
<evidence type="ECO:0000313" key="1">
    <source>
        <dbReference type="EMBL" id="AOP32550.1"/>
    </source>
</evidence>
<gene>
    <name evidence="1" type="ORF">A0128_00850</name>
</gene>
<proteinExistence type="predicted"/>
<evidence type="ECO:0000313" key="2">
    <source>
        <dbReference type="Proteomes" id="UP000094197"/>
    </source>
</evidence>
<organism evidence="1 2">
    <name type="scientific">Leptospira tipperaryensis</name>
    <dbReference type="NCBI Taxonomy" id="2564040"/>
    <lineage>
        <taxon>Bacteria</taxon>
        <taxon>Pseudomonadati</taxon>
        <taxon>Spirochaetota</taxon>
        <taxon>Spirochaetia</taxon>
        <taxon>Leptospirales</taxon>
        <taxon>Leptospiraceae</taxon>
        <taxon>Leptospira</taxon>
    </lineage>
</organism>
<sequence>MLSTFKAQLKIQFEDLEFNDFSDAVLDEFGMVNIATMTLFAKKKLGVSQTTIEKISETKRNSSIHS</sequence>
<dbReference type="OrthoDB" id="341419at2"/>
<name>A0A1D7USH0_9LEPT</name>
<dbReference type="KEGG" id="laj:A0128_00850"/>
<keyword evidence="2" id="KW-1185">Reference proteome</keyword>
<reference evidence="1 2" key="1">
    <citation type="submission" date="2016-04" db="EMBL/GenBank/DDBJ databases">
        <title>Complete genome seqeunce of Leptospira alstonii serovar Room22.</title>
        <authorList>
            <person name="Nally J.E."/>
            <person name="Bayles D.O."/>
            <person name="Hurley D."/>
            <person name="Fanning S."/>
            <person name="McMahon B.J."/>
            <person name="Arent Z."/>
        </authorList>
    </citation>
    <scope>NUCLEOTIDE SEQUENCE [LARGE SCALE GENOMIC DNA]</scope>
    <source>
        <strain evidence="1 2">GWTS #1</strain>
    </source>
</reference>
<protein>
    <submittedName>
        <fullName evidence="1">Uncharacterized protein</fullName>
    </submittedName>
</protein>
<dbReference type="AlphaFoldDB" id="A0A1D7USH0"/>